<name>A0AAX4HUX6_9BACT</name>
<dbReference type="Proteomes" id="UP001324634">
    <property type="component" value="Chromosome"/>
</dbReference>
<sequence length="477" mass="55058">MNSIRNAFLRELLRIVFFFLAKVIQVENWLVRKRNNHFSSNTMPSGFENQKERLQRMARQSGEKIFIAQTSGTRNVPKTVPYTATRMKLVQKTFLKSMITLTSPYRGRKTFFVFSSVDDDSSLTSGMLQDKEPNLVELLQAPYRFLTTPAGHQLRREIGLLSTRVALIAVTSPRFFYATNPSTLTHFLDEVQNEWPLIRESLKKCLKNSELLRLTDGSQRLEKLIQEEKFSLEALAPDLIGMITWDGGYVAPFLERLREKYPKLVFIPMYSMSTETIETLPHRVKGKLHFLPTMKGVAPEFLKDGEIVRELEVNETYTLIISDIWGLDRYDTQDEFEVVGFVNGLPDLRFKRRRNVTASMTGEKISEDQCLLLYQKLRKRFGLEDLYLSLYGRMLGDQAQYVLNLIGPKKEFPQLEVAANEILCSINSEYSSKIQSGRLLPLKVEALSVSAFAELMGQKVKWESQFKVMPLYEKPLR</sequence>
<proteinExistence type="predicted"/>
<dbReference type="InterPro" id="IPR055377">
    <property type="entry name" value="GH3_M"/>
</dbReference>
<dbReference type="PANTHER" id="PTHR31901:SF9">
    <property type="entry name" value="GH3 DOMAIN-CONTAINING PROTEIN"/>
    <property type="match status" value="1"/>
</dbReference>
<organism evidence="2 3">
    <name type="scientific">Peredibacter starrii</name>
    <dbReference type="NCBI Taxonomy" id="28202"/>
    <lineage>
        <taxon>Bacteria</taxon>
        <taxon>Pseudomonadati</taxon>
        <taxon>Bdellovibrionota</taxon>
        <taxon>Bacteriovoracia</taxon>
        <taxon>Bacteriovoracales</taxon>
        <taxon>Bacteriovoracaceae</taxon>
        <taxon>Peredibacter</taxon>
    </lineage>
</organism>
<evidence type="ECO:0000313" key="2">
    <source>
        <dbReference type="EMBL" id="WPU66942.1"/>
    </source>
</evidence>
<dbReference type="EMBL" id="CP139487">
    <property type="protein sequence ID" value="WPU66942.1"/>
    <property type="molecule type" value="Genomic_DNA"/>
</dbReference>
<dbReference type="Pfam" id="PF23571">
    <property type="entry name" value="GH3_M"/>
    <property type="match status" value="1"/>
</dbReference>
<dbReference type="PANTHER" id="PTHR31901">
    <property type="entry name" value="GH3 DOMAIN-CONTAINING PROTEIN"/>
    <property type="match status" value="1"/>
</dbReference>
<dbReference type="GO" id="GO:0016881">
    <property type="term" value="F:acid-amino acid ligase activity"/>
    <property type="evidence" value="ECO:0007669"/>
    <property type="project" value="TreeGrafter"/>
</dbReference>
<feature type="domain" description="GH3 middle" evidence="1">
    <location>
        <begin position="309"/>
        <end position="353"/>
    </location>
</feature>
<evidence type="ECO:0000259" key="1">
    <source>
        <dbReference type="Pfam" id="PF23571"/>
    </source>
</evidence>
<dbReference type="GO" id="GO:0005737">
    <property type="term" value="C:cytoplasm"/>
    <property type="evidence" value="ECO:0007669"/>
    <property type="project" value="TreeGrafter"/>
</dbReference>
<dbReference type="AlphaFoldDB" id="A0AAX4HUX6"/>
<dbReference type="InterPro" id="IPR004993">
    <property type="entry name" value="GH3"/>
</dbReference>
<accession>A0AAX4HUX6</accession>
<dbReference type="RefSeq" id="WP_321399641.1">
    <property type="nucleotide sequence ID" value="NZ_CP139487.1"/>
</dbReference>
<gene>
    <name evidence="2" type="ORF">SOO65_09285</name>
</gene>
<reference evidence="2 3" key="1">
    <citation type="submission" date="2023-11" db="EMBL/GenBank/DDBJ databases">
        <title>Peredibacter starrii A3.12.</title>
        <authorList>
            <person name="Mitchell R.J."/>
        </authorList>
    </citation>
    <scope>NUCLEOTIDE SEQUENCE [LARGE SCALE GENOMIC DNA]</scope>
    <source>
        <strain evidence="2 3">A3.12</strain>
    </source>
</reference>
<keyword evidence="3" id="KW-1185">Reference proteome</keyword>
<dbReference type="KEGG" id="psti:SOO65_09285"/>
<evidence type="ECO:0000313" key="3">
    <source>
        <dbReference type="Proteomes" id="UP001324634"/>
    </source>
</evidence>
<protein>
    <submittedName>
        <fullName evidence="2">GH3 auxin-responsive promoter family protein</fullName>
    </submittedName>
</protein>